<name>A0A7M1RRY3_9CAUD</name>
<evidence type="ECO:0000313" key="1">
    <source>
        <dbReference type="EMBL" id="QOR56661.1"/>
    </source>
</evidence>
<accession>A0A7M1RRY3</accession>
<proteinExistence type="predicted"/>
<protein>
    <submittedName>
        <fullName evidence="1">Uncharacterized protein</fullName>
    </submittedName>
</protein>
<dbReference type="RefSeq" id="YP_010112113.1">
    <property type="nucleotide sequence ID" value="NC_055888.1"/>
</dbReference>
<dbReference type="EMBL" id="MT774395">
    <property type="protein sequence ID" value="QOR56661.1"/>
    <property type="molecule type" value="Genomic_DNA"/>
</dbReference>
<organism evidence="1 2">
    <name type="scientific">uncultured phage cr52_1</name>
    <dbReference type="NCBI Taxonomy" id="2772079"/>
    <lineage>
        <taxon>Viruses</taxon>
        <taxon>Duplodnaviria</taxon>
        <taxon>Heunggongvirae</taxon>
        <taxon>Uroviricota</taxon>
        <taxon>Caudoviricetes</taxon>
        <taxon>Crassvirales</taxon>
        <taxon>Suoliviridae</taxon>
        <taxon>Loutivirinae</taxon>
        <taxon>Buchavirus</taxon>
        <taxon>Buchavirus copri</taxon>
    </lineage>
</organism>
<reference evidence="1 2" key="1">
    <citation type="submission" date="2020-07" db="EMBL/GenBank/DDBJ databases">
        <title>Taxonomic proposal: Crassvirales, a new order of highly abundant and diverse bacterial viruses.</title>
        <authorList>
            <person name="Shkoporov A.N."/>
            <person name="Stockdale S.R."/>
            <person name="Guerin E."/>
            <person name="Ross R.P."/>
            <person name="Hill C."/>
        </authorList>
    </citation>
    <scope>NUCLEOTIDE SEQUENCE [LARGE SCALE GENOMIC DNA]</scope>
</reference>
<dbReference type="Proteomes" id="UP000594150">
    <property type="component" value="Segment"/>
</dbReference>
<evidence type="ECO:0000313" key="2">
    <source>
        <dbReference type="Proteomes" id="UP000594150"/>
    </source>
</evidence>
<sequence length="208" mass="23641">MIYSTELASKIVITDSNKNSKFLEAGIHDNVKFTGARAATSPTGKNFMELRFEKDGKELLHTEWEPNIKPEETEEQSQSKITNQVTRIMRVLKCFYPKELINFNGSSYKEFSDWAIAMLNAANKNILLKLKVTYNDKGYTTLPSYVSYAVIEPMDIPEGFYDKETNPENKSMITKLSIDMFTKPVIADKETKVDELSVGNDPADDLPF</sequence>
<keyword evidence="2" id="KW-1185">Reference proteome</keyword>
<dbReference type="GeneID" id="65130574"/>
<dbReference type="KEGG" id="vg:65130574"/>